<organism evidence="2 3">
    <name type="scientific">Sclerotinia sclerotiorum (strain ATCC 18683 / 1980 / Ss-1)</name>
    <name type="common">White mold</name>
    <name type="synonym">Whetzelinia sclerotiorum</name>
    <dbReference type="NCBI Taxonomy" id="665079"/>
    <lineage>
        <taxon>Eukaryota</taxon>
        <taxon>Fungi</taxon>
        <taxon>Dikarya</taxon>
        <taxon>Ascomycota</taxon>
        <taxon>Pezizomycotina</taxon>
        <taxon>Leotiomycetes</taxon>
        <taxon>Helotiales</taxon>
        <taxon>Sclerotiniaceae</taxon>
        <taxon>Sclerotinia</taxon>
    </lineage>
</organism>
<proteinExistence type="predicted"/>
<feature type="coiled-coil region" evidence="1">
    <location>
        <begin position="30"/>
        <end position="211"/>
    </location>
</feature>
<dbReference type="VEuPathDB" id="FungiDB:sscle_06g053430"/>
<dbReference type="OrthoDB" id="3565171at2759"/>
<gene>
    <name evidence="2" type="ORF">sscle_06g053430</name>
</gene>
<evidence type="ECO:0000256" key="1">
    <source>
        <dbReference type="SAM" id="Coils"/>
    </source>
</evidence>
<dbReference type="Proteomes" id="UP000177798">
    <property type="component" value="Chromosome 6"/>
</dbReference>
<evidence type="ECO:0000313" key="2">
    <source>
        <dbReference type="EMBL" id="APA10573.1"/>
    </source>
</evidence>
<name>A0A1D9Q7L0_SCLS1</name>
<protein>
    <submittedName>
        <fullName evidence="2">Uncharacterized protein</fullName>
    </submittedName>
</protein>
<dbReference type="EMBL" id="CP017819">
    <property type="protein sequence ID" value="APA10573.1"/>
    <property type="molecule type" value="Genomic_DNA"/>
</dbReference>
<accession>A0A1D9Q7L0</accession>
<sequence length="335" mass="39371">MARQERDLKSAKMQAGSLRAVIETLDGKHRLEMQKQRLEIQNQMDQLSESHQKEIDSMKLDIKEAEAIRQKTSTDLRKMREKNSAVQTERRELGLKLAAVNEEVARLTENISMLEIQKSFALTMEEFSSNELYKSRQEKSQSASTSRRLQDLEQKYDSLKDYYCTMEDKYNELEDDAAGYRSELQKYKKYAERCRKKQDTIKIELERVERRLYDMTTKHMYVLHSRDSIKQIYQELKRVHDPREPLVKIEVDIRLRFLDQAREIALNIPRDEADMALRTNGNVAAHRGNAAADAALFKCNLVPEEYEDKAEGYSRSYTNRSQVSTHCGLELWKDR</sequence>
<keyword evidence="1" id="KW-0175">Coiled coil</keyword>
<dbReference type="RefSeq" id="XP_001586638.1">
    <property type="nucleotide sequence ID" value="XM_001586588.1"/>
</dbReference>
<reference evidence="3" key="1">
    <citation type="journal article" date="2017" name="Genome Biol. Evol.">
        <title>The complete genome sequence of the phytopathogenic fungus Sclerotinia sclerotiorum reveals insights into the genome architecture of broad host range pathogens.</title>
        <authorList>
            <person name="Derbyshire M."/>
            <person name="Denton-Giles M."/>
            <person name="Hegedus D."/>
            <person name="Seifbarghy S."/>
            <person name="Rollins J."/>
            <person name="van Kan J."/>
            <person name="Seidl M.F."/>
            <person name="Faino L."/>
            <person name="Mbengue M."/>
            <person name="Navaud O."/>
            <person name="Raffaele S."/>
            <person name="Hammond-Kosack K."/>
            <person name="Heard S."/>
            <person name="Oliver R."/>
        </authorList>
    </citation>
    <scope>NUCLEOTIDE SEQUENCE [LARGE SCALE GENOMIC DNA]</scope>
    <source>
        <strain evidence="3">ATCC 18683 / 1980 / Ss-1</strain>
    </source>
</reference>
<evidence type="ECO:0000313" key="3">
    <source>
        <dbReference type="Proteomes" id="UP000177798"/>
    </source>
</evidence>
<dbReference type="KEGG" id="ssl:SS1G_12625"/>
<dbReference type="AlphaFoldDB" id="A0A1D9Q7L0"/>